<feature type="region of interest" description="Disordered" evidence="1">
    <location>
        <begin position="30"/>
        <end position="58"/>
    </location>
</feature>
<proteinExistence type="predicted"/>
<feature type="compositionally biased region" description="Polar residues" evidence="1">
    <location>
        <begin position="30"/>
        <end position="43"/>
    </location>
</feature>
<name>A0AA86S8Y7_9FABA</name>
<evidence type="ECO:0000256" key="1">
    <source>
        <dbReference type="SAM" id="MobiDB-lite"/>
    </source>
</evidence>
<sequence>MAPRPDLPLKDFMQGRTVRICVWKAKHNSIGSSSTVMDSQPTKPESDSHTPDVRPGKSFRNFRFDTASILQAMEASFSS</sequence>
<dbReference type="Gramene" id="rna-AYBTSS11_LOCUS12952">
    <property type="protein sequence ID" value="CAJ1947998.1"/>
    <property type="gene ID" value="gene-AYBTSS11_LOCUS12952"/>
</dbReference>
<organism evidence="2 3">
    <name type="scientific">Sphenostylis stenocarpa</name>
    <dbReference type="NCBI Taxonomy" id="92480"/>
    <lineage>
        <taxon>Eukaryota</taxon>
        <taxon>Viridiplantae</taxon>
        <taxon>Streptophyta</taxon>
        <taxon>Embryophyta</taxon>
        <taxon>Tracheophyta</taxon>
        <taxon>Spermatophyta</taxon>
        <taxon>Magnoliopsida</taxon>
        <taxon>eudicotyledons</taxon>
        <taxon>Gunneridae</taxon>
        <taxon>Pentapetalae</taxon>
        <taxon>rosids</taxon>
        <taxon>fabids</taxon>
        <taxon>Fabales</taxon>
        <taxon>Fabaceae</taxon>
        <taxon>Papilionoideae</taxon>
        <taxon>50 kb inversion clade</taxon>
        <taxon>NPAAA clade</taxon>
        <taxon>indigoferoid/millettioid clade</taxon>
        <taxon>Phaseoleae</taxon>
        <taxon>Sphenostylis</taxon>
    </lineage>
</organism>
<evidence type="ECO:0000313" key="3">
    <source>
        <dbReference type="Proteomes" id="UP001189624"/>
    </source>
</evidence>
<protein>
    <submittedName>
        <fullName evidence="2">Uncharacterized protein</fullName>
    </submittedName>
</protein>
<keyword evidence="3" id="KW-1185">Reference proteome</keyword>
<evidence type="ECO:0000313" key="2">
    <source>
        <dbReference type="EMBL" id="CAJ1947998.1"/>
    </source>
</evidence>
<gene>
    <name evidence="2" type="ORF">AYBTSS11_LOCUS12952</name>
</gene>
<reference evidence="2" key="1">
    <citation type="submission" date="2023-10" db="EMBL/GenBank/DDBJ databases">
        <authorList>
            <person name="Domelevo Entfellner J.-B."/>
        </authorList>
    </citation>
    <scope>NUCLEOTIDE SEQUENCE</scope>
</reference>
<accession>A0AA86S8Y7</accession>
<dbReference type="Proteomes" id="UP001189624">
    <property type="component" value="Chromosome 4"/>
</dbReference>
<dbReference type="AlphaFoldDB" id="A0AA86S8Y7"/>
<feature type="compositionally biased region" description="Basic and acidic residues" evidence="1">
    <location>
        <begin position="44"/>
        <end position="55"/>
    </location>
</feature>
<dbReference type="EMBL" id="OY731401">
    <property type="protein sequence ID" value="CAJ1947998.1"/>
    <property type="molecule type" value="Genomic_DNA"/>
</dbReference>